<feature type="compositionally biased region" description="Polar residues" evidence="1">
    <location>
        <begin position="122"/>
        <end position="138"/>
    </location>
</feature>
<proteinExistence type="predicted"/>
<name>A0A1D3D0Q8_9EIME</name>
<gene>
    <name evidence="2" type="ORF">cyc_05136</name>
</gene>
<protein>
    <submittedName>
        <fullName evidence="2">Uncharacterized protein</fullName>
    </submittedName>
</protein>
<dbReference type="AlphaFoldDB" id="A0A1D3D0Q8"/>
<comment type="caution">
    <text evidence="2">The sequence shown here is derived from an EMBL/GenBank/DDBJ whole genome shotgun (WGS) entry which is preliminary data.</text>
</comment>
<dbReference type="VEuPathDB" id="ToxoDB:cyc_05136"/>
<dbReference type="InParanoid" id="A0A1D3D0Q8"/>
<reference evidence="2 3" key="1">
    <citation type="journal article" date="2016" name="BMC Genomics">
        <title>Comparative genomics reveals Cyclospora cayetanensis possesses coccidia-like metabolism and invasion components but unique surface antigens.</title>
        <authorList>
            <person name="Liu S."/>
            <person name="Wang L."/>
            <person name="Zheng H."/>
            <person name="Xu Z."/>
            <person name="Roellig D.M."/>
            <person name="Li N."/>
            <person name="Frace M.A."/>
            <person name="Tang K."/>
            <person name="Arrowood M.J."/>
            <person name="Moss D.M."/>
            <person name="Zhang L."/>
            <person name="Feng Y."/>
            <person name="Xiao L."/>
        </authorList>
    </citation>
    <scope>NUCLEOTIDE SEQUENCE [LARGE SCALE GENOMIC DNA]</scope>
    <source>
        <strain evidence="2 3">CHN_HEN01</strain>
    </source>
</reference>
<evidence type="ECO:0000313" key="3">
    <source>
        <dbReference type="Proteomes" id="UP000095192"/>
    </source>
</evidence>
<sequence>MGDCLSFSKNSTTRHRFAADAPFGFPLLHSGVRTDEENHKEHDSFLSQDKYEPHHVAGREELSGLGEKEAEGREIDIKSMTKAGKVNNSHYHSPLQYGPSKLSLSTAVPSAATPRAEFTDDSGASNATLHDNKNGSLVSNKQENLDQTYGKGMYALRSGASAVANMLEHGLAEAKALKEAAKISSKLRGQIVKDVEALSDTLRQEHQNITLLREFERNQDELLKQQLGYLLPIVRAKSKSGESLPLQSDALKKIDVGFSGMLISSSICLVSLWAFTLEIWF</sequence>
<keyword evidence="3" id="KW-1185">Reference proteome</keyword>
<evidence type="ECO:0000256" key="1">
    <source>
        <dbReference type="SAM" id="MobiDB-lite"/>
    </source>
</evidence>
<organism evidence="2 3">
    <name type="scientific">Cyclospora cayetanensis</name>
    <dbReference type="NCBI Taxonomy" id="88456"/>
    <lineage>
        <taxon>Eukaryota</taxon>
        <taxon>Sar</taxon>
        <taxon>Alveolata</taxon>
        <taxon>Apicomplexa</taxon>
        <taxon>Conoidasida</taxon>
        <taxon>Coccidia</taxon>
        <taxon>Eucoccidiorida</taxon>
        <taxon>Eimeriorina</taxon>
        <taxon>Eimeriidae</taxon>
        <taxon>Cyclospora</taxon>
    </lineage>
</organism>
<dbReference type="Proteomes" id="UP000095192">
    <property type="component" value="Unassembled WGS sequence"/>
</dbReference>
<dbReference type="EMBL" id="JROU02001235">
    <property type="protein sequence ID" value="OEH77048.1"/>
    <property type="molecule type" value="Genomic_DNA"/>
</dbReference>
<evidence type="ECO:0000313" key="2">
    <source>
        <dbReference type="EMBL" id="OEH77048.1"/>
    </source>
</evidence>
<accession>A0A1D3D0Q8</accession>
<feature type="region of interest" description="Disordered" evidence="1">
    <location>
        <begin position="113"/>
        <end position="138"/>
    </location>
</feature>